<accession>A0A5C8ZBB6</accession>
<dbReference type="OrthoDB" id="4793422at2"/>
<evidence type="ECO:0000256" key="1">
    <source>
        <dbReference type="SAM" id="Phobius"/>
    </source>
</evidence>
<evidence type="ECO:0000313" key="2">
    <source>
        <dbReference type="EMBL" id="TXR55395.1"/>
    </source>
</evidence>
<dbReference type="EMBL" id="VKAC01000009">
    <property type="protein sequence ID" value="TXR55395.1"/>
    <property type="molecule type" value="Genomic_DNA"/>
</dbReference>
<comment type="caution">
    <text evidence="2">The sequence shown here is derived from an EMBL/GenBank/DDBJ whole genome shotgun (WGS) entry which is preliminary data.</text>
</comment>
<dbReference type="Pfam" id="PF10739">
    <property type="entry name" value="DUF2550"/>
    <property type="match status" value="1"/>
</dbReference>
<keyword evidence="1" id="KW-1133">Transmembrane helix</keyword>
<keyword evidence="1" id="KW-0812">Transmembrane</keyword>
<protein>
    <submittedName>
        <fullName evidence="2">DUF2550 family protein</fullName>
    </submittedName>
</protein>
<sequence length="142" mass="15091">MLLDVAVAAASGLVLLALLLVAVALRRRALVKVPGSFECAVRRRGRAWSVGIGRFDSHHVRWWSVLSLRPGPRSTWARTDLEVVGRRSPGAEEGLALQPGDVVVRCTHRGACLELGMSPDAATGFTSWLEAAPPGAPGHPAL</sequence>
<dbReference type="AlphaFoldDB" id="A0A5C8ZBB6"/>
<name>A0A5C8ZBB6_9ACTN</name>
<evidence type="ECO:0000313" key="3">
    <source>
        <dbReference type="Proteomes" id="UP000321234"/>
    </source>
</evidence>
<gene>
    <name evidence="2" type="ORF">FMM08_15685</name>
</gene>
<keyword evidence="1" id="KW-0472">Membrane</keyword>
<feature type="transmembrane region" description="Helical" evidence="1">
    <location>
        <begin position="6"/>
        <end position="25"/>
    </location>
</feature>
<keyword evidence="3" id="KW-1185">Reference proteome</keyword>
<reference evidence="2 3" key="1">
    <citation type="submission" date="2019-07" db="EMBL/GenBank/DDBJ databases">
        <title>Quadrisphaera sp. strain DD2A genome sequencing and assembly.</title>
        <authorList>
            <person name="Kim I."/>
        </authorList>
    </citation>
    <scope>NUCLEOTIDE SEQUENCE [LARGE SCALE GENOMIC DNA]</scope>
    <source>
        <strain evidence="2 3">DD2A</strain>
    </source>
</reference>
<dbReference type="InterPro" id="IPR019675">
    <property type="entry name" value="DUF2550"/>
</dbReference>
<proteinExistence type="predicted"/>
<organism evidence="2 3">
    <name type="scientific">Quadrisphaera setariae</name>
    <dbReference type="NCBI Taxonomy" id="2593304"/>
    <lineage>
        <taxon>Bacteria</taxon>
        <taxon>Bacillati</taxon>
        <taxon>Actinomycetota</taxon>
        <taxon>Actinomycetes</taxon>
        <taxon>Kineosporiales</taxon>
        <taxon>Kineosporiaceae</taxon>
        <taxon>Quadrisphaera</taxon>
    </lineage>
</organism>
<dbReference type="Proteomes" id="UP000321234">
    <property type="component" value="Unassembled WGS sequence"/>
</dbReference>